<dbReference type="GO" id="GO:0005524">
    <property type="term" value="F:ATP binding"/>
    <property type="evidence" value="ECO:0007669"/>
    <property type="project" value="UniProtKB-UniRule"/>
</dbReference>
<comment type="subcellular location">
    <subcellularLocation>
        <location evidence="9">Cytoplasm</location>
    </subcellularLocation>
</comment>
<dbReference type="EC" id="6.1.1.21" evidence="9"/>
<protein>
    <recommendedName>
        <fullName evidence="9">Histidine--tRNA ligase</fullName>
        <ecNumber evidence="9">6.1.1.21</ecNumber>
    </recommendedName>
    <alternativeName>
        <fullName evidence="9">Histidyl-tRNA synthetase</fullName>
        <shortName evidence="9">HisRS</shortName>
    </alternativeName>
</protein>
<keyword evidence="5 9" id="KW-0067">ATP-binding</keyword>
<dbReference type="PANTHER" id="PTHR43707">
    <property type="entry name" value="HISTIDYL-TRNA SYNTHETASE"/>
    <property type="match status" value="1"/>
</dbReference>
<evidence type="ECO:0000256" key="9">
    <source>
        <dbReference type="HAMAP-Rule" id="MF_00127"/>
    </source>
</evidence>
<dbReference type="GO" id="GO:0005737">
    <property type="term" value="C:cytoplasm"/>
    <property type="evidence" value="ECO:0007669"/>
    <property type="project" value="UniProtKB-SubCell"/>
</dbReference>
<organism evidence="12 13">
    <name type="scientific">Candidatus Alloenteromonas pullicola</name>
    <dbReference type="NCBI Taxonomy" id="2840784"/>
    <lineage>
        <taxon>Bacteria</taxon>
        <taxon>Bacillati</taxon>
        <taxon>Bacillota</taxon>
        <taxon>Bacillota incertae sedis</taxon>
        <taxon>Candidatus Alloenteromonas</taxon>
    </lineage>
</organism>
<keyword evidence="3 9" id="KW-0436">Ligase</keyword>
<dbReference type="AlphaFoldDB" id="A0A9D1S328"/>
<keyword evidence="2 9" id="KW-0963">Cytoplasm</keyword>
<dbReference type="CDD" id="cd00859">
    <property type="entry name" value="HisRS_anticodon"/>
    <property type="match status" value="1"/>
</dbReference>
<dbReference type="PANTHER" id="PTHR43707:SF1">
    <property type="entry name" value="HISTIDINE--TRNA LIGASE, MITOCHONDRIAL-RELATED"/>
    <property type="match status" value="1"/>
</dbReference>
<feature type="binding site" evidence="10">
    <location>
        <begin position="262"/>
        <end position="263"/>
    </location>
    <ligand>
        <name>L-histidine</name>
        <dbReference type="ChEBI" id="CHEBI:57595"/>
    </ligand>
</feature>
<evidence type="ECO:0000313" key="13">
    <source>
        <dbReference type="Proteomes" id="UP000824070"/>
    </source>
</evidence>
<comment type="catalytic activity">
    <reaction evidence="8 9">
        <text>tRNA(His) + L-histidine + ATP = L-histidyl-tRNA(His) + AMP + diphosphate + H(+)</text>
        <dbReference type="Rhea" id="RHEA:17313"/>
        <dbReference type="Rhea" id="RHEA-COMP:9665"/>
        <dbReference type="Rhea" id="RHEA-COMP:9689"/>
        <dbReference type="ChEBI" id="CHEBI:15378"/>
        <dbReference type="ChEBI" id="CHEBI:30616"/>
        <dbReference type="ChEBI" id="CHEBI:33019"/>
        <dbReference type="ChEBI" id="CHEBI:57595"/>
        <dbReference type="ChEBI" id="CHEBI:78442"/>
        <dbReference type="ChEBI" id="CHEBI:78527"/>
        <dbReference type="ChEBI" id="CHEBI:456215"/>
        <dbReference type="EC" id="6.1.1.21"/>
    </reaction>
</comment>
<dbReference type="InterPro" id="IPR015807">
    <property type="entry name" value="His-tRNA-ligase"/>
</dbReference>
<dbReference type="InterPro" id="IPR033656">
    <property type="entry name" value="HisRS_anticodon"/>
</dbReference>
<dbReference type="GO" id="GO:0140096">
    <property type="term" value="F:catalytic activity, acting on a protein"/>
    <property type="evidence" value="ECO:0007669"/>
    <property type="project" value="UniProtKB-ARBA"/>
</dbReference>
<feature type="binding site" evidence="10">
    <location>
        <position position="258"/>
    </location>
    <ligand>
        <name>L-histidine</name>
        <dbReference type="ChEBI" id="CHEBI:57595"/>
    </ligand>
</feature>
<dbReference type="SUPFAM" id="SSF52954">
    <property type="entry name" value="Class II aaRS ABD-related"/>
    <property type="match status" value="1"/>
</dbReference>
<dbReference type="CDD" id="cd00773">
    <property type="entry name" value="HisRS-like_core"/>
    <property type="match status" value="1"/>
</dbReference>
<dbReference type="InterPro" id="IPR006195">
    <property type="entry name" value="aa-tRNA-synth_II"/>
</dbReference>
<dbReference type="GO" id="GO:0004821">
    <property type="term" value="F:histidine-tRNA ligase activity"/>
    <property type="evidence" value="ECO:0007669"/>
    <property type="project" value="UniProtKB-UniRule"/>
</dbReference>
<keyword evidence="6 9" id="KW-0648">Protein biosynthesis</keyword>
<keyword evidence="7 9" id="KW-0030">Aminoacyl-tRNA synthetase</keyword>
<dbReference type="PROSITE" id="PS50862">
    <property type="entry name" value="AA_TRNA_LIGASE_II"/>
    <property type="match status" value="1"/>
</dbReference>
<dbReference type="GO" id="GO:0006427">
    <property type="term" value="P:histidyl-tRNA aminoacylation"/>
    <property type="evidence" value="ECO:0007669"/>
    <property type="project" value="UniProtKB-UniRule"/>
</dbReference>
<dbReference type="Pfam" id="PF03129">
    <property type="entry name" value="HGTP_anticodon"/>
    <property type="match status" value="1"/>
</dbReference>
<keyword evidence="4 9" id="KW-0547">Nucleotide-binding</keyword>
<dbReference type="NCBIfam" id="TIGR00442">
    <property type="entry name" value="hisS"/>
    <property type="match status" value="1"/>
</dbReference>
<evidence type="ECO:0000256" key="1">
    <source>
        <dbReference type="ARBA" id="ARBA00008226"/>
    </source>
</evidence>
<comment type="caution">
    <text evidence="12">The sequence shown here is derived from an EMBL/GenBank/DDBJ whole genome shotgun (WGS) entry which is preliminary data.</text>
</comment>
<feature type="binding site" evidence="10">
    <location>
        <position position="127"/>
    </location>
    <ligand>
        <name>L-histidine</name>
        <dbReference type="ChEBI" id="CHEBI:57595"/>
    </ligand>
</feature>
<feature type="binding site" evidence="10">
    <location>
        <position position="131"/>
    </location>
    <ligand>
        <name>L-histidine</name>
        <dbReference type="ChEBI" id="CHEBI:57595"/>
    </ligand>
</feature>
<sequence length="432" mass="48758">MAIQAVKGTHDLYGDEAYAYQYIEEVFSAVAELYGFKPMEVPVIEHTEVFSRSTGEGSDVVRKEMYTFLDKGDRSLTLRPEFTAGVMRSIVENKLYATPDLPLKLYYCGPVFRYERPQLGRYREFRQAGIEAVGEDSAYLDAEVMALAVRVLDMLGFQDVKLLVNTLGTAQTRKRYRDALVDYFAPKIDSMCDDCKERLRLNPLRILDCKVEADQEIAKGAPKMSDFLSDEDQKRFYLTLSILNDIGISYEIDPTLVRGLDYYGQVVFEVHAKSKEGKDYGALLGGGHYDGLLSELGGPKECDHGVGFALGVERLYSVCRDNGLLDGLYSGPDLYLMPLGEKAQQDTPRLAEQLRALGYSCLAPYATGKLGSYFKKAERAKARYAVIYGEEELEKGEVQLKDLRKKEQLTVRIEELQEKLDSLFGEGEHHHH</sequence>
<dbReference type="SUPFAM" id="SSF55681">
    <property type="entry name" value="Class II aaRS and biotin synthetases"/>
    <property type="match status" value="1"/>
</dbReference>
<dbReference type="GO" id="GO:0016740">
    <property type="term" value="F:transferase activity"/>
    <property type="evidence" value="ECO:0007669"/>
    <property type="project" value="UniProtKB-ARBA"/>
</dbReference>
<gene>
    <name evidence="9" type="primary">hisS</name>
    <name evidence="12" type="ORF">IAC52_01060</name>
</gene>
<evidence type="ECO:0000256" key="8">
    <source>
        <dbReference type="ARBA" id="ARBA00047639"/>
    </source>
</evidence>
<dbReference type="InterPro" id="IPR004154">
    <property type="entry name" value="Anticodon-bd"/>
</dbReference>
<dbReference type="PIRSF" id="PIRSF001549">
    <property type="entry name" value="His-tRNA_synth"/>
    <property type="match status" value="1"/>
</dbReference>
<reference evidence="12" key="1">
    <citation type="submission" date="2020-10" db="EMBL/GenBank/DDBJ databases">
        <authorList>
            <person name="Gilroy R."/>
        </authorList>
    </citation>
    <scope>NUCLEOTIDE SEQUENCE</scope>
    <source>
        <strain evidence="12">ChiGjej1B1-22543</strain>
    </source>
</reference>
<dbReference type="Gene3D" id="3.40.50.800">
    <property type="entry name" value="Anticodon-binding domain"/>
    <property type="match status" value="1"/>
</dbReference>
<evidence type="ECO:0000256" key="5">
    <source>
        <dbReference type="ARBA" id="ARBA00022840"/>
    </source>
</evidence>
<evidence type="ECO:0000256" key="6">
    <source>
        <dbReference type="ARBA" id="ARBA00022917"/>
    </source>
</evidence>
<feature type="binding site" evidence="10">
    <location>
        <position position="113"/>
    </location>
    <ligand>
        <name>L-histidine</name>
        <dbReference type="ChEBI" id="CHEBI:57595"/>
    </ligand>
</feature>
<dbReference type="Proteomes" id="UP000824070">
    <property type="component" value="Unassembled WGS sequence"/>
</dbReference>
<dbReference type="HAMAP" id="MF_00127">
    <property type="entry name" value="His_tRNA_synth"/>
    <property type="match status" value="1"/>
</dbReference>
<comment type="subunit">
    <text evidence="9">Homodimer.</text>
</comment>
<evidence type="ECO:0000256" key="7">
    <source>
        <dbReference type="ARBA" id="ARBA00023146"/>
    </source>
</evidence>
<reference evidence="12" key="2">
    <citation type="journal article" date="2021" name="PeerJ">
        <title>Extensive microbial diversity within the chicken gut microbiome revealed by metagenomics and culture.</title>
        <authorList>
            <person name="Gilroy R."/>
            <person name="Ravi A."/>
            <person name="Getino M."/>
            <person name="Pursley I."/>
            <person name="Horton D.L."/>
            <person name="Alikhan N.F."/>
            <person name="Baker D."/>
            <person name="Gharbi K."/>
            <person name="Hall N."/>
            <person name="Watson M."/>
            <person name="Adriaenssens E.M."/>
            <person name="Foster-Nyarko E."/>
            <person name="Jarju S."/>
            <person name="Secka A."/>
            <person name="Antonio M."/>
            <person name="Oren A."/>
            <person name="Chaudhuri R.R."/>
            <person name="La Ragione R."/>
            <person name="Hildebrand F."/>
            <person name="Pallen M.J."/>
        </authorList>
    </citation>
    <scope>NUCLEOTIDE SEQUENCE</scope>
    <source>
        <strain evidence="12">ChiGjej1B1-22543</strain>
    </source>
</reference>
<dbReference type="InterPro" id="IPR041715">
    <property type="entry name" value="HisRS-like_core"/>
</dbReference>
<feature type="binding site" evidence="10">
    <location>
        <begin position="81"/>
        <end position="83"/>
    </location>
    <ligand>
        <name>L-histidine</name>
        <dbReference type="ChEBI" id="CHEBI:57595"/>
    </ligand>
</feature>
<dbReference type="InterPro" id="IPR004516">
    <property type="entry name" value="HisRS/HisZ"/>
</dbReference>
<dbReference type="InterPro" id="IPR036621">
    <property type="entry name" value="Anticodon-bd_dom_sf"/>
</dbReference>
<comment type="similarity">
    <text evidence="1 9">Belongs to the class-II aminoacyl-tRNA synthetase family.</text>
</comment>
<feature type="domain" description="Aminoacyl-transfer RNA synthetases class-II family profile" evidence="11">
    <location>
        <begin position="1"/>
        <end position="338"/>
    </location>
</feature>
<dbReference type="EMBL" id="DVMV01000009">
    <property type="protein sequence ID" value="HIU44873.1"/>
    <property type="molecule type" value="Genomic_DNA"/>
</dbReference>
<evidence type="ECO:0000256" key="4">
    <source>
        <dbReference type="ARBA" id="ARBA00022741"/>
    </source>
</evidence>
<evidence type="ECO:0000256" key="3">
    <source>
        <dbReference type="ARBA" id="ARBA00022598"/>
    </source>
</evidence>
<dbReference type="Pfam" id="PF13393">
    <property type="entry name" value="tRNA-synt_His"/>
    <property type="match status" value="1"/>
</dbReference>
<dbReference type="InterPro" id="IPR045864">
    <property type="entry name" value="aa-tRNA-synth_II/BPL/LPL"/>
</dbReference>
<accession>A0A9D1S328</accession>
<evidence type="ECO:0000259" key="11">
    <source>
        <dbReference type="PROSITE" id="PS50862"/>
    </source>
</evidence>
<name>A0A9D1S328_9FIRM</name>
<evidence type="ECO:0000313" key="12">
    <source>
        <dbReference type="EMBL" id="HIU44873.1"/>
    </source>
</evidence>
<evidence type="ECO:0000256" key="10">
    <source>
        <dbReference type="PIRSR" id="PIRSR001549-1"/>
    </source>
</evidence>
<evidence type="ECO:0000256" key="2">
    <source>
        <dbReference type="ARBA" id="ARBA00022490"/>
    </source>
</evidence>
<dbReference type="Gene3D" id="3.30.930.10">
    <property type="entry name" value="Bira Bifunctional Protein, Domain 2"/>
    <property type="match status" value="1"/>
</dbReference>
<proteinExistence type="inferred from homology"/>